<keyword evidence="2" id="KW-1185">Reference proteome</keyword>
<evidence type="ECO:0008006" key="3">
    <source>
        <dbReference type="Google" id="ProtNLM"/>
    </source>
</evidence>
<evidence type="ECO:0000313" key="1">
    <source>
        <dbReference type="EMBL" id="KAJ7388761.1"/>
    </source>
</evidence>
<sequence>MDKSQDDKITCDELDDLHREDWEQIRVLVNDLTDLVMTENDKTMEQDAEQWQGNVHTELDIHAEL</sequence>
<dbReference type="InterPro" id="IPR018247">
    <property type="entry name" value="EF_Hand_1_Ca_BS"/>
</dbReference>
<dbReference type="AlphaFoldDB" id="A0A9W9ZVQ5"/>
<gene>
    <name evidence="1" type="ORF">OS493_035872</name>
</gene>
<proteinExistence type="predicted"/>
<comment type="caution">
    <text evidence="1">The sequence shown here is derived from an EMBL/GenBank/DDBJ whole genome shotgun (WGS) entry which is preliminary data.</text>
</comment>
<evidence type="ECO:0000313" key="2">
    <source>
        <dbReference type="Proteomes" id="UP001163046"/>
    </source>
</evidence>
<organism evidence="1 2">
    <name type="scientific">Desmophyllum pertusum</name>
    <dbReference type="NCBI Taxonomy" id="174260"/>
    <lineage>
        <taxon>Eukaryota</taxon>
        <taxon>Metazoa</taxon>
        <taxon>Cnidaria</taxon>
        <taxon>Anthozoa</taxon>
        <taxon>Hexacorallia</taxon>
        <taxon>Scleractinia</taxon>
        <taxon>Caryophylliina</taxon>
        <taxon>Caryophylliidae</taxon>
        <taxon>Desmophyllum</taxon>
    </lineage>
</organism>
<protein>
    <recommendedName>
        <fullName evidence="3">EF-hand domain-containing protein</fullName>
    </recommendedName>
</protein>
<reference evidence="1" key="1">
    <citation type="submission" date="2023-01" db="EMBL/GenBank/DDBJ databases">
        <title>Genome assembly of the deep-sea coral Lophelia pertusa.</title>
        <authorList>
            <person name="Herrera S."/>
            <person name="Cordes E."/>
        </authorList>
    </citation>
    <scope>NUCLEOTIDE SEQUENCE</scope>
    <source>
        <strain evidence="1">USNM1676648</strain>
        <tissue evidence="1">Polyp</tissue>
    </source>
</reference>
<name>A0A9W9ZVQ5_9CNID</name>
<dbReference type="PROSITE" id="PS00018">
    <property type="entry name" value="EF_HAND_1"/>
    <property type="match status" value="1"/>
</dbReference>
<dbReference type="Proteomes" id="UP001163046">
    <property type="component" value="Unassembled WGS sequence"/>
</dbReference>
<accession>A0A9W9ZVQ5</accession>
<dbReference type="EMBL" id="MU825452">
    <property type="protein sequence ID" value="KAJ7388761.1"/>
    <property type="molecule type" value="Genomic_DNA"/>
</dbReference>